<dbReference type="InterPro" id="IPR048279">
    <property type="entry name" value="MdtK-like"/>
</dbReference>
<dbReference type="PANTHER" id="PTHR43298:SF2">
    <property type="entry name" value="FMN_FAD EXPORTER YEEO-RELATED"/>
    <property type="match status" value="1"/>
</dbReference>
<feature type="transmembrane region" description="Helical" evidence="10">
    <location>
        <begin position="53"/>
        <end position="75"/>
    </location>
</feature>
<keyword evidence="4" id="KW-1003">Cell membrane</keyword>
<reference evidence="11 12" key="1">
    <citation type="submission" date="2024-02" db="EMBL/GenBank/DDBJ databases">
        <title>A novel Wenzhouxiangellaceae bacterium, isolated from coastal sediments.</title>
        <authorList>
            <person name="Du Z.-J."/>
            <person name="Ye Y.-Q."/>
            <person name="Zhang X.-Y."/>
        </authorList>
    </citation>
    <scope>NUCLEOTIDE SEQUENCE [LARGE SCALE GENOMIC DNA]</scope>
    <source>
        <strain evidence="11 12">CH-27</strain>
    </source>
</reference>
<dbReference type="CDD" id="cd13133">
    <property type="entry name" value="MATE_like_7"/>
    <property type="match status" value="1"/>
</dbReference>
<evidence type="ECO:0000256" key="2">
    <source>
        <dbReference type="ARBA" id="ARBA00022448"/>
    </source>
</evidence>
<dbReference type="PANTHER" id="PTHR43298">
    <property type="entry name" value="MULTIDRUG RESISTANCE PROTEIN NORM-RELATED"/>
    <property type="match status" value="1"/>
</dbReference>
<dbReference type="AlphaFoldDB" id="A0AAW9RJX6"/>
<feature type="transmembrane region" description="Helical" evidence="10">
    <location>
        <begin position="96"/>
        <end position="119"/>
    </location>
</feature>
<dbReference type="Pfam" id="PF01554">
    <property type="entry name" value="MatE"/>
    <property type="match status" value="2"/>
</dbReference>
<comment type="caution">
    <text evidence="11">The sequence shown here is derived from an EMBL/GenBank/DDBJ whole genome shotgun (WGS) entry which is preliminary data.</text>
</comment>
<accession>A0AAW9RJX6</accession>
<dbReference type="EMBL" id="JAZHOG010000012">
    <property type="protein sequence ID" value="MEJ8569188.1"/>
    <property type="molecule type" value="Genomic_DNA"/>
</dbReference>
<dbReference type="NCBIfam" id="TIGR00797">
    <property type="entry name" value="matE"/>
    <property type="match status" value="1"/>
</dbReference>
<gene>
    <name evidence="11" type="ORF">V3330_16275</name>
</gene>
<feature type="transmembrane region" description="Helical" evidence="10">
    <location>
        <begin position="21"/>
        <end position="41"/>
    </location>
</feature>
<feature type="transmembrane region" description="Helical" evidence="10">
    <location>
        <begin position="402"/>
        <end position="426"/>
    </location>
</feature>
<organism evidence="11 12">
    <name type="scientific">Elongatibacter sediminis</name>
    <dbReference type="NCBI Taxonomy" id="3119006"/>
    <lineage>
        <taxon>Bacteria</taxon>
        <taxon>Pseudomonadati</taxon>
        <taxon>Pseudomonadota</taxon>
        <taxon>Gammaproteobacteria</taxon>
        <taxon>Chromatiales</taxon>
        <taxon>Wenzhouxiangellaceae</taxon>
        <taxon>Elongatibacter</taxon>
    </lineage>
</organism>
<keyword evidence="12" id="KW-1185">Reference proteome</keyword>
<name>A0AAW9RJX6_9GAMM</name>
<feature type="transmembrane region" description="Helical" evidence="10">
    <location>
        <begin position="320"/>
        <end position="340"/>
    </location>
</feature>
<evidence type="ECO:0000313" key="12">
    <source>
        <dbReference type="Proteomes" id="UP001359886"/>
    </source>
</evidence>
<feature type="transmembrane region" description="Helical" evidence="10">
    <location>
        <begin position="251"/>
        <end position="270"/>
    </location>
</feature>
<keyword evidence="7" id="KW-0406">Ion transport</keyword>
<dbReference type="GO" id="GO:0005886">
    <property type="term" value="C:plasma membrane"/>
    <property type="evidence" value="ECO:0007669"/>
    <property type="project" value="UniProtKB-SubCell"/>
</dbReference>
<dbReference type="InterPro" id="IPR002528">
    <property type="entry name" value="MATE_fam"/>
</dbReference>
<evidence type="ECO:0000256" key="1">
    <source>
        <dbReference type="ARBA" id="ARBA00004429"/>
    </source>
</evidence>
<proteinExistence type="predicted"/>
<dbReference type="GO" id="GO:0042910">
    <property type="term" value="F:xenobiotic transmembrane transporter activity"/>
    <property type="evidence" value="ECO:0007669"/>
    <property type="project" value="InterPro"/>
</dbReference>
<evidence type="ECO:0000256" key="9">
    <source>
        <dbReference type="ARBA" id="ARBA00031636"/>
    </source>
</evidence>
<feature type="transmembrane region" description="Helical" evidence="10">
    <location>
        <begin position="169"/>
        <end position="189"/>
    </location>
</feature>
<keyword evidence="2" id="KW-0813">Transport</keyword>
<keyword evidence="8 10" id="KW-0472">Membrane</keyword>
<dbReference type="RefSeq" id="WP_354696513.1">
    <property type="nucleotide sequence ID" value="NZ_JAZHOG010000012.1"/>
</dbReference>
<evidence type="ECO:0000256" key="10">
    <source>
        <dbReference type="SAM" id="Phobius"/>
    </source>
</evidence>
<feature type="transmembrane region" description="Helical" evidence="10">
    <location>
        <begin position="360"/>
        <end position="381"/>
    </location>
</feature>
<evidence type="ECO:0000256" key="5">
    <source>
        <dbReference type="ARBA" id="ARBA00022692"/>
    </source>
</evidence>
<keyword evidence="5 10" id="KW-0812">Transmembrane</keyword>
<dbReference type="GO" id="GO:0006811">
    <property type="term" value="P:monoatomic ion transport"/>
    <property type="evidence" value="ECO:0007669"/>
    <property type="project" value="UniProtKB-KW"/>
</dbReference>
<feature type="transmembrane region" description="Helical" evidence="10">
    <location>
        <begin position="201"/>
        <end position="221"/>
    </location>
</feature>
<dbReference type="PIRSF" id="PIRSF006603">
    <property type="entry name" value="DinF"/>
    <property type="match status" value="1"/>
</dbReference>
<evidence type="ECO:0000256" key="3">
    <source>
        <dbReference type="ARBA" id="ARBA00022449"/>
    </source>
</evidence>
<evidence type="ECO:0000256" key="7">
    <source>
        <dbReference type="ARBA" id="ARBA00023065"/>
    </source>
</evidence>
<evidence type="ECO:0000256" key="4">
    <source>
        <dbReference type="ARBA" id="ARBA00022475"/>
    </source>
</evidence>
<feature type="transmembrane region" description="Helical" evidence="10">
    <location>
        <begin position="282"/>
        <end position="308"/>
    </location>
</feature>
<keyword evidence="3" id="KW-0050">Antiport</keyword>
<dbReference type="InterPro" id="IPR050222">
    <property type="entry name" value="MATE_MdtK"/>
</dbReference>
<sequence>MRALAARLAGGYPDAERRGRIWRIALPIMGGMMSQNILNLVDIGMVGRLGDTALAATGIGSFTSYLAISFIIGLASGVQALAARRLGEGRDGETAVPLNGGLLLALVLGIPIGLLLIALTPRIYPFLTTDGAVAALGIPYLQVRLLSVVAVGMNFSFRGYWSAVHLTGIYLRTIVFMHVCNIFLNWVLIFGNLGAPEMGVFGAGLATTISLYIGTLIYFWFGLRHARQSGFLQAMPSIQTLRQQMRVSLPASLQQLFFSAGLVTLVWIVGRIGTAELAAVNVLMTFHITAILPALGIGLAAATLVGNALGRGDPDDAERWGWNASALTLIYGIVLTAVLIPLAEPILGVFLTDPATRKLAWLPMVLWASVLAFDAVGMILQNALIGAGDTRRSMWITVIAQWVFFLPAAFLVGPVLGFGLLGVWIVNGFYRLGQALVSARQWQSRRWIGIEL</sequence>
<evidence type="ECO:0000256" key="6">
    <source>
        <dbReference type="ARBA" id="ARBA00022989"/>
    </source>
</evidence>
<feature type="transmembrane region" description="Helical" evidence="10">
    <location>
        <begin position="131"/>
        <end position="157"/>
    </location>
</feature>
<evidence type="ECO:0000313" key="11">
    <source>
        <dbReference type="EMBL" id="MEJ8569188.1"/>
    </source>
</evidence>
<dbReference type="Proteomes" id="UP001359886">
    <property type="component" value="Unassembled WGS sequence"/>
</dbReference>
<evidence type="ECO:0000256" key="8">
    <source>
        <dbReference type="ARBA" id="ARBA00023136"/>
    </source>
</evidence>
<keyword evidence="6 10" id="KW-1133">Transmembrane helix</keyword>
<comment type="subcellular location">
    <subcellularLocation>
        <location evidence="1">Cell inner membrane</location>
        <topology evidence="1">Multi-pass membrane protein</topology>
    </subcellularLocation>
</comment>
<protein>
    <recommendedName>
        <fullName evidence="9">Multidrug-efflux transporter</fullName>
    </recommendedName>
</protein>
<dbReference type="GO" id="GO:0015297">
    <property type="term" value="F:antiporter activity"/>
    <property type="evidence" value="ECO:0007669"/>
    <property type="project" value="UniProtKB-KW"/>
</dbReference>